<sequence>MKTGYIIGIDSGTSMVKAALFDMQGNEICVASRSTPVEEPHFGWSEFDMDVDWKEVAGVISDLMGKCGVDKKEVLAIGLGGKGVGVCFLDKDNRPARKGILWNDARCAGMTREWIESGKMEQIFGATANWLMTGDVGILLPWMKEHEPEVLERTAHFCLNTNWMCYNLTGEFGSNATDFYSQIDETRTYSDKVMEIEGILDLKDKFLPLQEPWEICGHVTEQAARQTGLAAGTPVASIGWDVVCCSAGVGAVDDGQANIILGTSGVIMLTMPKFAHSPMLGCQTIHNIPGKWQQLIAPLTGTPNSDWFVNNFTCADKLQAEKEGRSVYTLFDEVIDKVNPGCDGTIYHPYMNAAGERAPFTNTNARGNFFGLNLHSDRHVMQRAVYEGMAFANKHCLDAYTYPVSDIRLSGGGSKSPVWCQIFADICNAPISLPGGTEFGAKGVAWNAALAAGYFGSWQEASEAFCKVERVYEPIAKNVSIYADLYEVYKAIPYALFPAWEARTEFLKKHGFQG</sequence>
<comment type="similarity">
    <text evidence="1">Belongs to the FGGY kinase family.</text>
</comment>
<dbReference type="AlphaFoldDB" id="A0A853JHC8"/>
<comment type="caution">
    <text evidence="6">The sequence shown here is derived from an EMBL/GenBank/DDBJ whole genome shotgun (WGS) entry which is preliminary data.</text>
</comment>
<dbReference type="Pfam" id="PF00370">
    <property type="entry name" value="FGGY_N"/>
    <property type="match status" value="1"/>
</dbReference>
<evidence type="ECO:0000256" key="2">
    <source>
        <dbReference type="ARBA" id="ARBA00022679"/>
    </source>
</evidence>
<keyword evidence="3 6" id="KW-0418">Kinase</keyword>
<gene>
    <name evidence="6" type="ORF">H0N91_00705</name>
</gene>
<dbReference type="InterPro" id="IPR018484">
    <property type="entry name" value="FGGY_N"/>
</dbReference>
<dbReference type="Gene3D" id="3.30.420.40">
    <property type="match status" value="2"/>
</dbReference>
<dbReference type="EMBL" id="JACCKS010000001">
    <property type="protein sequence ID" value="NZA36691.1"/>
    <property type="molecule type" value="Genomic_DNA"/>
</dbReference>
<evidence type="ECO:0000259" key="5">
    <source>
        <dbReference type="Pfam" id="PF02782"/>
    </source>
</evidence>
<dbReference type="SUPFAM" id="SSF53067">
    <property type="entry name" value="Actin-like ATPase domain"/>
    <property type="match status" value="2"/>
</dbReference>
<protein>
    <submittedName>
        <fullName evidence="6">Carbohydrate kinase</fullName>
    </submittedName>
</protein>
<evidence type="ECO:0000256" key="3">
    <source>
        <dbReference type="ARBA" id="ARBA00022777"/>
    </source>
</evidence>
<dbReference type="PANTHER" id="PTHR43095:SF3">
    <property type="entry name" value="L-XYLULOSE_3-KETO-L-GULONATE KINASE"/>
    <property type="match status" value="1"/>
</dbReference>
<keyword evidence="2" id="KW-0808">Transferase</keyword>
<dbReference type="PIRSF" id="PIRSF000538">
    <property type="entry name" value="GlpK"/>
    <property type="match status" value="1"/>
</dbReference>
<proteinExistence type="inferred from homology"/>
<dbReference type="GO" id="GO:0016301">
    <property type="term" value="F:kinase activity"/>
    <property type="evidence" value="ECO:0007669"/>
    <property type="project" value="UniProtKB-KW"/>
</dbReference>
<evidence type="ECO:0000313" key="7">
    <source>
        <dbReference type="Proteomes" id="UP000586254"/>
    </source>
</evidence>
<dbReference type="InterPro" id="IPR018485">
    <property type="entry name" value="FGGY_C"/>
</dbReference>
<dbReference type="InterPro" id="IPR043129">
    <property type="entry name" value="ATPase_NBD"/>
</dbReference>
<organism evidence="6 7">
    <name type="scientific">Eubacterium callanderi</name>
    <dbReference type="NCBI Taxonomy" id="53442"/>
    <lineage>
        <taxon>Bacteria</taxon>
        <taxon>Bacillati</taxon>
        <taxon>Bacillota</taxon>
        <taxon>Clostridia</taxon>
        <taxon>Eubacteriales</taxon>
        <taxon>Eubacteriaceae</taxon>
        <taxon>Eubacterium</taxon>
    </lineage>
</organism>
<evidence type="ECO:0000259" key="4">
    <source>
        <dbReference type="Pfam" id="PF00370"/>
    </source>
</evidence>
<dbReference type="RefSeq" id="WP_180492703.1">
    <property type="nucleotide sequence ID" value="NZ_JACCKS010000001.1"/>
</dbReference>
<dbReference type="InterPro" id="IPR050406">
    <property type="entry name" value="FGGY_Carb_Kinase"/>
</dbReference>
<dbReference type="Proteomes" id="UP000586254">
    <property type="component" value="Unassembled WGS sequence"/>
</dbReference>
<evidence type="ECO:0000313" key="6">
    <source>
        <dbReference type="EMBL" id="NZA36691.1"/>
    </source>
</evidence>
<feature type="domain" description="Carbohydrate kinase FGGY N-terminal" evidence="4">
    <location>
        <begin position="5"/>
        <end position="244"/>
    </location>
</feature>
<dbReference type="PANTHER" id="PTHR43095">
    <property type="entry name" value="SUGAR KINASE"/>
    <property type="match status" value="1"/>
</dbReference>
<dbReference type="InterPro" id="IPR000577">
    <property type="entry name" value="Carb_kinase_FGGY"/>
</dbReference>
<reference evidence="6 7" key="1">
    <citation type="submission" date="2020-07" db="EMBL/GenBank/DDBJ databases">
        <title>Organ Donor 1.</title>
        <authorList>
            <person name="Marsh A.J."/>
            <person name="Azcarate-Peril M.A."/>
        </authorList>
    </citation>
    <scope>NUCLEOTIDE SEQUENCE [LARGE SCALE GENOMIC DNA]</scope>
    <source>
        <strain evidence="6 7">AMC0717</strain>
    </source>
</reference>
<name>A0A853JHC8_9FIRM</name>
<feature type="domain" description="Carbohydrate kinase FGGY C-terminal" evidence="5">
    <location>
        <begin position="257"/>
        <end position="452"/>
    </location>
</feature>
<evidence type="ECO:0000256" key="1">
    <source>
        <dbReference type="ARBA" id="ARBA00009156"/>
    </source>
</evidence>
<dbReference type="Pfam" id="PF02782">
    <property type="entry name" value="FGGY_C"/>
    <property type="match status" value="1"/>
</dbReference>
<accession>A0A853JHC8</accession>
<dbReference type="GO" id="GO:0005975">
    <property type="term" value="P:carbohydrate metabolic process"/>
    <property type="evidence" value="ECO:0007669"/>
    <property type="project" value="InterPro"/>
</dbReference>
<dbReference type="CDD" id="cd07802">
    <property type="entry name" value="ASKHA_NBD_FGGY_EcLyxK-like"/>
    <property type="match status" value="1"/>
</dbReference>